<feature type="chain" id="PRO_5018550135" evidence="5">
    <location>
        <begin position="20"/>
        <end position="217"/>
    </location>
</feature>
<keyword evidence="2 5" id="KW-0732">Signal</keyword>
<dbReference type="InterPro" id="IPR013783">
    <property type="entry name" value="Ig-like_fold"/>
</dbReference>
<keyword evidence="9" id="KW-1185">Reference proteome</keyword>
<evidence type="ECO:0000259" key="6">
    <source>
        <dbReference type="Pfam" id="PF01108"/>
    </source>
</evidence>
<reference evidence="8" key="2">
    <citation type="submission" date="2025-09" db="UniProtKB">
        <authorList>
            <consortium name="Ensembl"/>
        </authorList>
    </citation>
    <scope>IDENTIFICATION</scope>
</reference>
<protein>
    <submittedName>
        <fullName evidence="8">Uncharacterized protein</fullName>
    </submittedName>
</protein>
<dbReference type="InterPro" id="IPR003961">
    <property type="entry name" value="FN3_dom"/>
</dbReference>
<keyword evidence="4" id="KW-0675">Receptor</keyword>
<dbReference type="STRING" id="94237.ENSMMOP00000010254"/>
<accession>A0A3Q3WMX6</accession>
<dbReference type="Pfam" id="PF09294">
    <property type="entry name" value="Interfer-bind"/>
    <property type="match status" value="1"/>
</dbReference>
<dbReference type="InterPro" id="IPR015373">
    <property type="entry name" value="Interferon/interleukin_rcp_dom"/>
</dbReference>
<dbReference type="OMA" id="SMENYYE"/>
<dbReference type="Ensembl" id="ENSMMOT00000010434.1">
    <property type="protein sequence ID" value="ENSMMOP00000010254.1"/>
    <property type="gene ID" value="ENSMMOG00000007913.1"/>
</dbReference>
<dbReference type="Gene3D" id="2.60.40.10">
    <property type="entry name" value="Immunoglobulins"/>
    <property type="match status" value="1"/>
</dbReference>
<evidence type="ECO:0000313" key="8">
    <source>
        <dbReference type="Ensembl" id="ENSMMOP00000010254.1"/>
    </source>
</evidence>
<dbReference type="PANTHER" id="PTHR20859">
    <property type="entry name" value="INTERFERON/INTERLEUKIN RECEPTOR"/>
    <property type="match status" value="1"/>
</dbReference>
<organism evidence="8 9">
    <name type="scientific">Mola mola</name>
    <name type="common">Ocean sunfish</name>
    <name type="synonym">Tetraodon mola</name>
    <dbReference type="NCBI Taxonomy" id="94237"/>
    <lineage>
        <taxon>Eukaryota</taxon>
        <taxon>Metazoa</taxon>
        <taxon>Chordata</taxon>
        <taxon>Craniata</taxon>
        <taxon>Vertebrata</taxon>
        <taxon>Euteleostomi</taxon>
        <taxon>Actinopterygii</taxon>
        <taxon>Neopterygii</taxon>
        <taxon>Teleostei</taxon>
        <taxon>Neoteleostei</taxon>
        <taxon>Acanthomorphata</taxon>
        <taxon>Eupercaria</taxon>
        <taxon>Tetraodontiformes</taxon>
        <taxon>Molidae</taxon>
        <taxon>Mola</taxon>
    </lineage>
</organism>
<dbReference type="GO" id="GO:0004896">
    <property type="term" value="F:cytokine receptor activity"/>
    <property type="evidence" value="ECO:0007669"/>
    <property type="project" value="TreeGrafter"/>
</dbReference>
<dbReference type="Pfam" id="PF01108">
    <property type="entry name" value="Tissue_fac"/>
    <property type="match status" value="1"/>
</dbReference>
<proteinExistence type="inferred from homology"/>
<evidence type="ECO:0000256" key="2">
    <source>
        <dbReference type="ARBA" id="ARBA00022729"/>
    </source>
</evidence>
<dbReference type="GO" id="GO:0005886">
    <property type="term" value="C:plasma membrane"/>
    <property type="evidence" value="ECO:0007669"/>
    <property type="project" value="TreeGrafter"/>
</dbReference>
<feature type="signal peptide" evidence="5">
    <location>
        <begin position="1"/>
        <end position="19"/>
    </location>
</feature>
<reference evidence="8" key="1">
    <citation type="submission" date="2025-08" db="UniProtKB">
        <authorList>
            <consortium name="Ensembl"/>
        </authorList>
    </citation>
    <scope>IDENTIFICATION</scope>
</reference>
<dbReference type="Proteomes" id="UP000261620">
    <property type="component" value="Unplaced"/>
</dbReference>
<comment type="similarity">
    <text evidence="1">Belongs to the type II cytokine receptor family.</text>
</comment>
<evidence type="ECO:0000256" key="4">
    <source>
        <dbReference type="ARBA" id="ARBA00023170"/>
    </source>
</evidence>
<dbReference type="SUPFAM" id="SSF49265">
    <property type="entry name" value="Fibronectin type III"/>
    <property type="match status" value="2"/>
</dbReference>
<evidence type="ECO:0000256" key="3">
    <source>
        <dbReference type="ARBA" id="ARBA00023157"/>
    </source>
</evidence>
<name>A0A3Q3WMX6_MOLML</name>
<dbReference type="AlphaFoldDB" id="A0A3Q3WMX6"/>
<dbReference type="PANTHER" id="PTHR20859:SF53">
    <property type="entry name" value="INTERLEUKIN-22 RECEPTOR SUBUNIT ALPHA-1"/>
    <property type="match status" value="1"/>
</dbReference>
<feature type="domain" description="Interferon/interleukin receptor" evidence="7">
    <location>
        <begin position="121"/>
        <end position="215"/>
    </location>
</feature>
<evidence type="ECO:0000256" key="1">
    <source>
        <dbReference type="ARBA" id="ARBA00005399"/>
    </source>
</evidence>
<dbReference type="FunFam" id="2.60.40.10:FF:000348">
    <property type="entry name" value="Interleukin 20 receptor subunit alpha"/>
    <property type="match status" value="1"/>
</dbReference>
<evidence type="ECO:0000256" key="5">
    <source>
        <dbReference type="SAM" id="SignalP"/>
    </source>
</evidence>
<dbReference type="InterPro" id="IPR050650">
    <property type="entry name" value="Type-II_Cytokine-TF_Rcpt"/>
</dbReference>
<evidence type="ECO:0000313" key="9">
    <source>
        <dbReference type="Proteomes" id="UP000261620"/>
    </source>
</evidence>
<dbReference type="InterPro" id="IPR036116">
    <property type="entry name" value="FN3_sf"/>
</dbReference>
<sequence>MSRLLLGALLLETLGITVQDPVSLAPPIEVRFDSVDYKNILRWTPPINCTSLHYSVQLKIYGEPQWLDVVGCQGIQKLQCDLSDVTSTSREWYYGRVHAFSLPSSKSAWALSPRFSPRWDTKLSPPVLRLNVTEEGIVVRVKPPKLHIRKMHSILQYKIFVIHPSGEEKIVMYCCFHKRTLKHLEPKAKYCLQAQTLVVPQAKSSARGSLKCVTTSR</sequence>
<evidence type="ECO:0000259" key="7">
    <source>
        <dbReference type="Pfam" id="PF09294"/>
    </source>
</evidence>
<feature type="domain" description="Fibronectin type-III" evidence="6">
    <location>
        <begin position="5"/>
        <end position="109"/>
    </location>
</feature>
<keyword evidence="3" id="KW-1015">Disulfide bond</keyword>